<evidence type="ECO:0000256" key="4">
    <source>
        <dbReference type="ARBA" id="ARBA00022756"/>
    </source>
</evidence>
<dbReference type="RefSeq" id="WP_219872380.1">
    <property type="nucleotide sequence ID" value="NZ_JAHZIJ010000005.1"/>
</dbReference>
<dbReference type="Pfam" id="PF08242">
    <property type="entry name" value="Methyltransf_12"/>
    <property type="match status" value="1"/>
</dbReference>
<comment type="similarity">
    <text evidence="5">Belongs to the methyltransferase superfamily.</text>
</comment>
<comment type="caution">
    <text evidence="8">The sequence shown here is derived from an EMBL/GenBank/DDBJ whole genome shotgun (WGS) entry which is preliminary data.</text>
</comment>
<evidence type="ECO:0000313" key="8">
    <source>
        <dbReference type="EMBL" id="MBW7475148.1"/>
    </source>
</evidence>
<evidence type="ECO:0000259" key="7">
    <source>
        <dbReference type="Pfam" id="PF08242"/>
    </source>
</evidence>
<dbReference type="Gene3D" id="3.40.50.150">
    <property type="entry name" value="Vaccinia Virus protein VP39"/>
    <property type="match status" value="1"/>
</dbReference>
<keyword evidence="9" id="KW-1185">Reference proteome</keyword>
<keyword evidence="2 5" id="KW-0808">Transferase</keyword>
<dbReference type="PANTHER" id="PTHR43861">
    <property type="entry name" value="TRANS-ACONITATE 2-METHYLTRANSFERASE-RELATED"/>
    <property type="match status" value="1"/>
</dbReference>
<protein>
    <recommendedName>
        <fullName evidence="5">Malonyl-[acyl-carrier protein] O-methyltransferase</fullName>
        <shortName evidence="5">Malonyl-ACP O-methyltransferase</shortName>
        <ecNumber evidence="5">2.1.1.197</ecNumber>
    </recommendedName>
    <alternativeName>
        <fullName evidence="5">Biotin synthesis protein BioC</fullName>
    </alternativeName>
</protein>
<dbReference type="SUPFAM" id="SSF53335">
    <property type="entry name" value="S-adenosyl-L-methionine-dependent methyltransferases"/>
    <property type="match status" value="1"/>
</dbReference>
<dbReference type="GO" id="GO:0032259">
    <property type="term" value="P:methylation"/>
    <property type="evidence" value="ECO:0007669"/>
    <property type="project" value="UniProtKB-KW"/>
</dbReference>
<evidence type="ECO:0000256" key="6">
    <source>
        <dbReference type="SAM" id="MobiDB-lite"/>
    </source>
</evidence>
<keyword evidence="3 5" id="KW-0949">S-adenosyl-L-methionine</keyword>
<comment type="function">
    <text evidence="5">Converts the free carboxyl group of a malonyl-thioester to its methyl ester by transfer of a methyl group from S-adenosyl-L-methionine (SAM). It allows to synthesize pimeloyl-ACP via the fatty acid synthetic pathway.</text>
</comment>
<feature type="compositionally biased region" description="Pro residues" evidence="6">
    <location>
        <begin position="111"/>
        <end position="123"/>
    </location>
</feature>
<feature type="domain" description="Methyltransferase type 12" evidence="7">
    <location>
        <begin position="53"/>
        <end position="177"/>
    </location>
</feature>
<evidence type="ECO:0000256" key="2">
    <source>
        <dbReference type="ARBA" id="ARBA00022679"/>
    </source>
</evidence>
<comment type="catalytic activity">
    <reaction evidence="5">
        <text>malonyl-[ACP] + S-adenosyl-L-methionine = malonyl-[ACP] methyl ester + S-adenosyl-L-homocysteine</text>
        <dbReference type="Rhea" id="RHEA:17105"/>
        <dbReference type="Rhea" id="RHEA-COMP:9623"/>
        <dbReference type="Rhea" id="RHEA-COMP:9954"/>
        <dbReference type="ChEBI" id="CHEBI:57856"/>
        <dbReference type="ChEBI" id="CHEBI:59789"/>
        <dbReference type="ChEBI" id="CHEBI:78449"/>
        <dbReference type="ChEBI" id="CHEBI:78845"/>
        <dbReference type="EC" id="2.1.1.197"/>
    </reaction>
</comment>
<evidence type="ECO:0000256" key="3">
    <source>
        <dbReference type="ARBA" id="ARBA00022691"/>
    </source>
</evidence>
<evidence type="ECO:0000256" key="1">
    <source>
        <dbReference type="ARBA" id="ARBA00022603"/>
    </source>
</evidence>
<gene>
    <name evidence="5 8" type="primary">bioC</name>
    <name evidence="8" type="ORF">K0T92_10350</name>
</gene>
<comment type="pathway">
    <text evidence="5">Cofactor biosynthesis; biotin biosynthesis.</text>
</comment>
<dbReference type="CDD" id="cd02440">
    <property type="entry name" value="AdoMet_MTases"/>
    <property type="match status" value="1"/>
</dbReference>
<feature type="region of interest" description="Disordered" evidence="6">
    <location>
        <begin position="96"/>
        <end position="125"/>
    </location>
</feature>
<dbReference type="InterPro" id="IPR029063">
    <property type="entry name" value="SAM-dependent_MTases_sf"/>
</dbReference>
<organism evidence="8 9">
    <name type="scientific">Paenibacillus oenotherae</name>
    <dbReference type="NCBI Taxonomy" id="1435645"/>
    <lineage>
        <taxon>Bacteria</taxon>
        <taxon>Bacillati</taxon>
        <taxon>Bacillota</taxon>
        <taxon>Bacilli</taxon>
        <taxon>Bacillales</taxon>
        <taxon>Paenibacillaceae</taxon>
        <taxon>Paenibacillus</taxon>
    </lineage>
</organism>
<dbReference type="GO" id="GO:0102130">
    <property type="term" value="F:malonyl-CoA methyltransferase activity"/>
    <property type="evidence" value="ECO:0007669"/>
    <property type="project" value="UniProtKB-EC"/>
</dbReference>
<evidence type="ECO:0000313" key="9">
    <source>
        <dbReference type="Proteomes" id="UP000812277"/>
    </source>
</evidence>
<reference evidence="8 9" key="1">
    <citation type="submission" date="2021-07" db="EMBL/GenBank/DDBJ databases">
        <title>Paenibacillus radiodurans sp. nov., isolated from the southeastern edge of Tengger Desert.</title>
        <authorList>
            <person name="Zhang G."/>
        </authorList>
    </citation>
    <scope>NUCLEOTIDE SEQUENCE [LARGE SCALE GENOMIC DNA]</scope>
    <source>
        <strain evidence="8 9">DT7-4</strain>
    </source>
</reference>
<dbReference type="EC" id="2.1.1.197" evidence="5"/>
<dbReference type="NCBIfam" id="TIGR02072">
    <property type="entry name" value="BioC"/>
    <property type="match status" value="1"/>
</dbReference>
<proteinExistence type="inferred from homology"/>
<feature type="compositionally biased region" description="Low complexity" evidence="6">
    <location>
        <begin position="96"/>
        <end position="107"/>
    </location>
</feature>
<dbReference type="EMBL" id="JAHZIJ010000005">
    <property type="protein sequence ID" value="MBW7475148.1"/>
    <property type="molecule type" value="Genomic_DNA"/>
</dbReference>
<keyword evidence="4 5" id="KW-0093">Biotin biosynthesis</keyword>
<dbReference type="Proteomes" id="UP000812277">
    <property type="component" value="Unassembled WGS sequence"/>
</dbReference>
<dbReference type="InterPro" id="IPR011814">
    <property type="entry name" value="BioC"/>
</dbReference>
<evidence type="ECO:0000256" key="5">
    <source>
        <dbReference type="HAMAP-Rule" id="MF_00835"/>
    </source>
</evidence>
<dbReference type="PANTHER" id="PTHR43861:SF1">
    <property type="entry name" value="TRANS-ACONITATE 2-METHYLTRANSFERASE"/>
    <property type="match status" value="1"/>
</dbReference>
<keyword evidence="1 5" id="KW-0489">Methyltransferase</keyword>
<name>A0ABS7D7K2_9BACL</name>
<accession>A0ABS7D7K2</accession>
<dbReference type="HAMAP" id="MF_00835">
    <property type="entry name" value="BioC"/>
    <property type="match status" value="1"/>
</dbReference>
<sequence>MDSRLRTIQRQFNRSADSSYDAHANVQRLMAESLAAHVLKLSAGRSPAITGILEIGCGTGALTAKLLAAFPAASITAVDVAPAMLQAAQRRISASGASSPAASARSAHPPEVAPPHQGTPPPSSRVDWIAADIETWAAQAVPGSFDLIVSNACLQWLIHPQETIRSLRRLLRPQGLLACTTFGPDTFHELHEAFADAYRRNGLRPQRHGLSLRSPQQWQAMLAEAEFIGIACERSAHSEQHATVRDFLHTVKAVGASASEADSSSRQGLSKRSLFADMFHAYEQRFGNAEGVPATYDLLLLQACTS</sequence>
<dbReference type="InterPro" id="IPR013217">
    <property type="entry name" value="Methyltransf_12"/>
</dbReference>